<reference evidence="2" key="1">
    <citation type="journal article" date="2019" name="Int. J. Syst. Evol. Microbiol.">
        <title>The Global Catalogue of Microorganisms (GCM) 10K type strain sequencing project: providing services to taxonomists for standard genome sequencing and annotation.</title>
        <authorList>
            <consortium name="The Broad Institute Genomics Platform"/>
            <consortium name="The Broad Institute Genome Sequencing Center for Infectious Disease"/>
            <person name="Wu L."/>
            <person name="Ma J."/>
        </authorList>
    </citation>
    <scope>NUCLEOTIDE SEQUENCE [LARGE SCALE GENOMIC DNA]</scope>
    <source>
        <strain evidence="2">JCM 17316</strain>
    </source>
</reference>
<accession>A0ABP7ZEJ4</accession>
<protein>
    <submittedName>
        <fullName evidence="1">Uncharacterized protein</fullName>
    </submittedName>
</protein>
<evidence type="ECO:0000313" key="1">
    <source>
        <dbReference type="EMBL" id="GAA4155131.1"/>
    </source>
</evidence>
<organism evidence="1 2">
    <name type="scientific">Actinomadura keratinilytica</name>
    <dbReference type="NCBI Taxonomy" id="547461"/>
    <lineage>
        <taxon>Bacteria</taxon>
        <taxon>Bacillati</taxon>
        <taxon>Actinomycetota</taxon>
        <taxon>Actinomycetes</taxon>
        <taxon>Streptosporangiales</taxon>
        <taxon>Thermomonosporaceae</taxon>
        <taxon>Actinomadura</taxon>
    </lineage>
</organism>
<keyword evidence="2" id="KW-1185">Reference proteome</keyword>
<dbReference type="EMBL" id="BAABDO010000128">
    <property type="protein sequence ID" value="GAA4155131.1"/>
    <property type="molecule type" value="Genomic_DNA"/>
</dbReference>
<comment type="caution">
    <text evidence="1">The sequence shown here is derived from an EMBL/GenBank/DDBJ whole genome shotgun (WGS) entry which is preliminary data.</text>
</comment>
<name>A0ABP7ZEJ4_9ACTN</name>
<proteinExistence type="predicted"/>
<sequence>MVELIGGPWDGHRQALMTTEDLQRPRGELGTWMLLGDHPWPADVPDGCTPRAVYEPDPAPAPANRWLYRGLTYT</sequence>
<evidence type="ECO:0000313" key="2">
    <source>
        <dbReference type="Proteomes" id="UP001500266"/>
    </source>
</evidence>
<gene>
    <name evidence="1" type="ORF">GCM10022416_55410</name>
</gene>
<dbReference type="Proteomes" id="UP001500266">
    <property type="component" value="Unassembled WGS sequence"/>
</dbReference>